<feature type="domain" description="HAT C-terminal dimerisation" evidence="1">
    <location>
        <begin position="107"/>
        <end position="162"/>
    </location>
</feature>
<dbReference type="EMBL" id="CACVKT020007498">
    <property type="protein sequence ID" value="CAC5408034.1"/>
    <property type="molecule type" value="Genomic_DNA"/>
</dbReference>
<evidence type="ECO:0000313" key="2">
    <source>
        <dbReference type="EMBL" id="CAC5408034.1"/>
    </source>
</evidence>
<dbReference type="OrthoDB" id="10037933at2759"/>
<dbReference type="InterPro" id="IPR052958">
    <property type="entry name" value="IFN-induced_PKR_regulator"/>
</dbReference>
<gene>
    <name evidence="2" type="ORF">MCOR_41456</name>
</gene>
<dbReference type="InterPro" id="IPR012337">
    <property type="entry name" value="RNaseH-like_sf"/>
</dbReference>
<dbReference type="GO" id="GO:0046983">
    <property type="term" value="F:protein dimerization activity"/>
    <property type="evidence" value="ECO:0007669"/>
    <property type="project" value="InterPro"/>
</dbReference>
<proteinExistence type="predicted"/>
<evidence type="ECO:0000259" key="1">
    <source>
        <dbReference type="Pfam" id="PF05699"/>
    </source>
</evidence>
<protein>
    <recommendedName>
        <fullName evidence="1">HAT C-terminal dimerisation domain-containing protein</fullName>
    </recommendedName>
</protein>
<sequence length="195" mass="22637">MQKVTIQRNTSVEILRFHFVTFKTEIAVRFQMEDRKGTTLFELLPAQITQLESADDLVTSLMLWEDDLLTPSSLRAEILLWKRLWDGKNVCDYPASLYDCLKTIDEDVFPNVQRLLTVACTLPISSCEAERSFSTLRRTKTYLRNTMGEERLSGLVLMNVHHQDLKIDVGEICQLFISKNTRRMFEKCILNINKA</sequence>
<organism evidence="2 3">
    <name type="scientific">Mytilus coruscus</name>
    <name type="common">Sea mussel</name>
    <dbReference type="NCBI Taxonomy" id="42192"/>
    <lineage>
        <taxon>Eukaryota</taxon>
        <taxon>Metazoa</taxon>
        <taxon>Spiralia</taxon>
        <taxon>Lophotrochozoa</taxon>
        <taxon>Mollusca</taxon>
        <taxon>Bivalvia</taxon>
        <taxon>Autobranchia</taxon>
        <taxon>Pteriomorphia</taxon>
        <taxon>Mytilida</taxon>
        <taxon>Mytiloidea</taxon>
        <taxon>Mytilidae</taxon>
        <taxon>Mytilinae</taxon>
        <taxon>Mytilus</taxon>
    </lineage>
</organism>
<keyword evidence="3" id="KW-1185">Reference proteome</keyword>
<dbReference type="AlphaFoldDB" id="A0A6J8DLJ7"/>
<dbReference type="PANTHER" id="PTHR46289:SF14">
    <property type="entry name" value="DUF4371 DOMAIN-CONTAINING PROTEIN"/>
    <property type="match status" value="1"/>
</dbReference>
<reference evidence="2 3" key="1">
    <citation type="submission" date="2020-06" db="EMBL/GenBank/DDBJ databases">
        <authorList>
            <person name="Li R."/>
            <person name="Bekaert M."/>
        </authorList>
    </citation>
    <scope>NUCLEOTIDE SEQUENCE [LARGE SCALE GENOMIC DNA]</scope>
    <source>
        <strain evidence="3">wild</strain>
    </source>
</reference>
<dbReference type="SUPFAM" id="SSF53098">
    <property type="entry name" value="Ribonuclease H-like"/>
    <property type="match status" value="1"/>
</dbReference>
<name>A0A6J8DLJ7_MYTCO</name>
<dbReference type="InterPro" id="IPR008906">
    <property type="entry name" value="HATC_C_dom"/>
</dbReference>
<dbReference type="Proteomes" id="UP000507470">
    <property type="component" value="Unassembled WGS sequence"/>
</dbReference>
<accession>A0A6J8DLJ7</accession>
<dbReference type="Pfam" id="PF05699">
    <property type="entry name" value="Dimer_Tnp_hAT"/>
    <property type="match status" value="1"/>
</dbReference>
<dbReference type="PANTHER" id="PTHR46289">
    <property type="entry name" value="52 KDA REPRESSOR OF THE INHIBITOR OF THE PROTEIN KINASE-LIKE PROTEIN-RELATED"/>
    <property type="match status" value="1"/>
</dbReference>
<evidence type="ECO:0000313" key="3">
    <source>
        <dbReference type="Proteomes" id="UP000507470"/>
    </source>
</evidence>